<dbReference type="PANTHER" id="PTHR33395:SF22">
    <property type="entry name" value="REVERSE TRANSCRIPTASE DOMAIN-CONTAINING PROTEIN"/>
    <property type="match status" value="1"/>
</dbReference>
<dbReference type="Proteomes" id="UP001458880">
    <property type="component" value="Unassembled WGS sequence"/>
</dbReference>
<gene>
    <name evidence="1" type="ORF">QE152_g37111</name>
</gene>
<name>A0AAW1IBG1_POPJA</name>
<protein>
    <submittedName>
        <fullName evidence="1">Uncharacterized protein</fullName>
    </submittedName>
</protein>
<organism evidence="1 2">
    <name type="scientific">Popillia japonica</name>
    <name type="common">Japanese beetle</name>
    <dbReference type="NCBI Taxonomy" id="7064"/>
    <lineage>
        <taxon>Eukaryota</taxon>
        <taxon>Metazoa</taxon>
        <taxon>Ecdysozoa</taxon>
        <taxon>Arthropoda</taxon>
        <taxon>Hexapoda</taxon>
        <taxon>Insecta</taxon>
        <taxon>Pterygota</taxon>
        <taxon>Neoptera</taxon>
        <taxon>Endopterygota</taxon>
        <taxon>Coleoptera</taxon>
        <taxon>Polyphaga</taxon>
        <taxon>Scarabaeiformia</taxon>
        <taxon>Scarabaeidae</taxon>
        <taxon>Rutelinae</taxon>
        <taxon>Popillia</taxon>
    </lineage>
</organism>
<dbReference type="GO" id="GO:0031012">
    <property type="term" value="C:extracellular matrix"/>
    <property type="evidence" value="ECO:0007669"/>
    <property type="project" value="TreeGrafter"/>
</dbReference>
<dbReference type="GO" id="GO:0007508">
    <property type="term" value="P:larval heart development"/>
    <property type="evidence" value="ECO:0007669"/>
    <property type="project" value="TreeGrafter"/>
</dbReference>
<dbReference type="GO" id="GO:0061343">
    <property type="term" value="P:cell adhesion involved in heart morphogenesis"/>
    <property type="evidence" value="ECO:0007669"/>
    <property type="project" value="TreeGrafter"/>
</dbReference>
<comment type="caution">
    <text evidence="1">The sequence shown here is derived from an EMBL/GenBank/DDBJ whole genome shotgun (WGS) entry which is preliminary data.</text>
</comment>
<evidence type="ECO:0000313" key="2">
    <source>
        <dbReference type="Proteomes" id="UP001458880"/>
    </source>
</evidence>
<dbReference type="PANTHER" id="PTHR33395">
    <property type="entry name" value="TRANSCRIPTASE, PUTATIVE-RELATED-RELATED"/>
    <property type="match status" value="1"/>
</dbReference>
<dbReference type="EMBL" id="JASPKY010000699">
    <property type="protein sequence ID" value="KAK9686539.1"/>
    <property type="molecule type" value="Genomic_DNA"/>
</dbReference>
<reference evidence="1 2" key="1">
    <citation type="journal article" date="2024" name="BMC Genomics">
        <title>De novo assembly and annotation of Popillia japonica's genome with initial clues to its potential as an invasive pest.</title>
        <authorList>
            <person name="Cucini C."/>
            <person name="Boschi S."/>
            <person name="Funari R."/>
            <person name="Cardaioli E."/>
            <person name="Iannotti N."/>
            <person name="Marturano G."/>
            <person name="Paoli F."/>
            <person name="Bruttini M."/>
            <person name="Carapelli A."/>
            <person name="Frati F."/>
            <person name="Nardi F."/>
        </authorList>
    </citation>
    <scope>NUCLEOTIDE SEQUENCE [LARGE SCALE GENOMIC DNA]</scope>
    <source>
        <strain evidence="1">DMR45628</strain>
    </source>
</reference>
<evidence type="ECO:0000313" key="1">
    <source>
        <dbReference type="EMBL" id="KAK9686539.1"/>
    </source>
</evidence>
<sequence length="299" mass="33778">MLGVIGTPAVAQTSIRFCSASLIYVGISHRILDLIFTNNPQDVGLVVAGQPVVAEDVHHPAVEFTCGVAVASSLQVNRRAVLDFKRTDYVRLKKLLALVDWHSELACDGVDAAVGKFYEILDWHSELACDGVDAAVGKFYEILNDLFRKCVPTKIIKKKPVTAWMLLLDNKKKKNKAHKLWRVYNNQMDYIRFSTLRRRSKYLIDDDFKHYIRRVEDGLTSSPADLWSYAGRRRRSCGIPREMRWGDSVANDGDAVCNLFNAYFASVFTNVFTNVTINYTPSGNAFGDLKLSIIRFITD</sequence>
<keyword evidence="2" id="KW-1185">Reference proteome</keyword>
<proteinExistence type="predicted"/>
<accession>A0AAW1IBG1</accession>
<dbReference type="AlphaFoldDB" id="A0AAW1IBG1"/>